<keyword evidence="2" id="KW-0378">Hydrolase</keyword>
<dbReference type="Proteomes" id="UP001433268">
    <property type="component" value="Unassembled WGS sequence"/>
</dbReference>
<evidence type="ECO:0000313" key="2">
    <source>
        <dbReference type="EMBL" id="KAK8080703.1"/>
    </source>
</evidence>
<dbReference type="InterPro" id="IPR041371">
    <property type="entry name" value="GH92_N"/>
</dbReference>
<dbReference type="EMBL" id="JAQQWN010000006">
    <property type="protein sequence ID" value="KAK8080703.1"/>
    <property type="molecule type" value="Genomic_DNA"/>
</dbReference>
<name>A0ABR1WF30_9PEZI</name>
<proteinExistence type="predicted"/>
<dbReference type="Gene3D" id="2.70.98.10">
    <property type="match status" value="1"/>
</dbReference>
<dbReference type="InterPro" id="IPR050883">
    <property type="entry name" value="PNGase"/>
</dbReference>
<dbReference type="InterPro" id="IPR014718">
    <property type="entry name" value="GH-type_carb-bd"/>
</dbReference>
<dbReference type="PANTHER" id="PTHR12143">
    <property type="entry name" value="PEPTIDE N-GLYCANASE PNGASE -RELATED"/>
    <property type="match status" value="1"/>
</dbReference>
<evidence type="ECO:0000313" key="3">
    <source>
        <dbReference type="Proteomes" id="UP001433268"/>
    </source>
</evidence>
<dbReference type="RefSeq" id="XP_066668178.1">
    <property type="nucleotide sequence ID" value="XM_066812836.1"/>
</dbReference>
<dbReference type="PANTHER" id="PTHR12143:SF44">
    <property type="entry name" value="GLYCOSYL HYDROLASE FAMILY 92 DOMAIN-CONTAINING PROTEIN"/>
    <property type="match status" value="1"/>
</dbReference>
<organism evidence="2 3">
    <name type="scientific">Apiospora hydei</name>
    <dbReference type="NCBI Taxonomy" id="1337664"/>
    <lineage>
        <taxon>Eukaryota</taxon>
        <taxon>Fungi</taxon>
        <taxon>Dikarya</taxon>
        <taxon>Ascomycota</taxon>
        <taxon>Pezizomycotina</taxon>
        <taxon>Sordariomycetes</taxon>
        <taxon>Xylariomycetidae</taxon>
        <taxon>Amphisphaeriales</taxon>
        <taxon>Apiosporaceae</taxon>
        <taxon>Apiospora</taxon>
    </lineage>
</organism>
<keyword evidence="3" id="KW-1185">Reference proteome</keyword>
<sequence length="101" mass="10210">MRNSGVVAASALVLNNAADLTDYVLPDAGTINGGNTFPGVSLPFGIIKLGPDLYTGSDSYSGYQATGNFTGFSLLHESGTGGAPKYGVVSQMPVVGAIENP</sequence>
<dbReference type="GeneID" id="92045896"/>
<protein>
    <submittedName>
        <fullName evidence="2">Glycosyl hydrolase- family 92 protein</fullName>
    </submittedName>
</protein>
<feature type="domain" description="Glycosyl hydrolase family 92 N-terminal" evidence="1">
    <location>
        <begin position="23"/>
        <end position="99"/>
    </location>
</feature>
<reference evidence="2 3" key="1">
    <citation type="submission" date="2023-01" db="EMBL/GenBank/DDBJ databases">
        <title>Analysis of 21 Apiospora genomes using comparative genomics revels a genus with tremendous synthesis potential of carbohydrate active enzymes and secondary metabolites.</title>
        <authorList>
            <person name="Sorensen T."/>
        </authorList>
    </citation>
    <scope>NUCLEOTIDE SEQUENCE [LARGE SCALE GENOMIC DNA]</scope>
    <source>
        <strain evidence="2 3">CBS 114990</strain>
    </source>
</reference>
<dbReference type="GO" id="GO:0016787">
    <property type="term" value="F:hydrolase activity"/>
    <property type="evidence" value="ECO:0007669"/>
    <property type="project" value="UniProtKB-KW"/>
</dbReference>
<comment type="caution">
    <text evidence="2">The sequence shown here is derived from an EMBL/GenBank/DDBJ whole genome shotgun (WGS) entry which is preliminary data.</text>
</comment>
<gene>
    <name evidence="2" type="ORF">PG997_008521</name>
</gene>
<accession>A0ABR1WF30</accession>
<evidence type="ECO:0000259" key="1">
    <source>
        <dbReference type="Pfam" id="PF17678"/>
    </source>
</evidence>
<dbReference type="Pfam" id="PF17678">
    <property type="entry name" value="Glyco_hydro_92N"/>
    <property type="match status" value="1"/>
</dbReference>